<evidence type="ECO:0000313" key="1">
    <source>
        <dbReference type="EMBL" id="GLR24928.1"/>
    </source>
</evidence>
<organism evidence="1 2">
    <name type="scientific">Limnobacter litoralis</name>
    <dbReference type="NCBI Taxonomy" id="481366"/>
    <lineage>
        <taxon>Bacteria</taxon>
        <taxon>Pseudomonadati</taxon>
        <taxon>Pseudomonadota</taxon>
        <taxon>Betaproteobacteria</taxon>
        <taxon>Burkholderiales</taxon>
        <taxon>Burkholderiaceae</taxon>
        <taxon>Limnobacter</taxon>
    </lineage>
</organism>
<name>A0ABQ5YPT0_9BURK</name>
<gene>
    <name evidence="1" type="ORF">GCM10007875_00150</name>
</gene>
<protein>
    <recommendedName>
        <fullName evidence="3">Alpha/beta hydrolase</fullName>
    </recommendedName>
</protein>
<dbReference type="SUPFAM" id="SSF53474">
    <property type="entry name" value="alpha/beta-Hydrolases"/>
    <property type="match status" value="1"/>
</dbReference>
<evidence type="ECO:0000313" key="2">
    <source>
        <dbReference type="Proteomes" id="UP001156664"/>
    </source>
</evidence>
<accession>A0ABQ5YPT0</accession>
<dbReference type="Gene3D" id="3.40.50.1820">
    <property type="entry name" value="alpha/beta hydrolase"/>
    <property type="match status" value="1"/>
</dbReference>
<dbReference type="InterPro" id="IPR029058">
    <property type="entry name" value="AB_hydrolase_fold"/>
</dbReference>
<dbReference type="Proteomes" id="UP001156664">
    <property type="component" value="Unassembled WGS sequence"/>
</dbReference>
<keyword evidence="2" id="KW-1185">Reference proteome</keyword>
<comment type="caution">
    <text evidence="1">The sequence shown here is derived from an EMBL/GenBank/DDBJ whole genome shotgun (WGS) entry which is preliminary data.</text>
</comment>
<evidence type="ECO:0008006" key="3">
    <source>
        <dbReference type="Google" id="ProtNLM"/>
    </source>
</evidence>
<proteinExistence type="predicted"/>
<dbReference type="RefSeq" id="WP_284279207.1">
    <property type="nucleotide sequence ID" value="NZ_BSOJ01000001.1"/>
</dbReference>
<sequence length="251" mass="27692">MTTRAHDVIVFAHGWGYDPSFFNPLIEALQREHADWFNQCLVVALDQGYFSKSGEGALKVWEQSAWVPHPAETLHGLVMGHSDAHWAGVGHSLGFAHLLAYAIKWRKLVSVAGFTHFCSQGDLPGTAPRVLQRMVTQLKTDPAGVLTAFQQRAGYLPMHTPTLPSTLNAHHPLLQDLESMLTLNCADTLTKLLNQGVQVLAIEQPGDPIVEHTMAGRLHRLTVTNAPHSELARNPSRYTQALVDFLKQDAS</sequence>
<reference evidence="2" key="1">
    <citation type="journal article" date="2019" name="Int. J. Syst. Evol. Microbiol.">
        <title>The Global Catalogue of Microorganisms (GCM) 10K type strain sequencing project: providing services to taxonomists for standard genome sequencing and annotation.</title>
        <authorList>
            <consortium name="The Broad Institute Genomics Platform"/>
            <consortium name="The Broad Institute Genome Sequencing Center for Infectious Disease"/>
            <person name="Wu L."/>
            <person name="Ma J."/>
        </authorList>
    </citation>
    <scope>NUCLEOTIDE SEQUENCE [LARGE SCALE GENOMIC DNA]</scope>
    <source>
        <strain evidence="2">NBRC 105857</strain>
    </source>
</reference>
<dbReference type="EMBL" id="BSOJ01000001">
    <property type="protein sequence ID" value="GLR24928.1"/>
    <property type="molecule type" value="Genomic_DNA"/>
</dbReference>